<dbReference type="AlphaFoldDB" id="Q1YFL9"/>
<evidence type="ECO:0000256" key="6">
    <source>
        <dbReference type="RuleBase" id="RU000716"/>
    </source>
</evidence>
<organism evidence="9 10">
    <name type="scientific">Aurantimonas manganoxydans (strain ATCC BAA-1229 / DSM 21871 / SI85-9A1)</name>
    <dbReference type="NCBI Taxonomy" id="287752"/>
    <lineage>
        <taxon>Bacteria</taxon>
        <taxon>Pseudomonadati</taxon>
        <taxon>Pseudomonadota</taxon>
        <taxon>Alphaproteobacteria</taxon>
        <taxon>Hyphomicrobiales</taxon>
        <taxon>Aurantimonadaceae</taxon>
        <taxon>Aurantimonas</taxon>
    </lineage>
</organism>
<evidence type="ECO:0000313" key="10">
    <source>
        <dbReference type="Proteomes" id="UP000000321"/>
    </source>
</evidence>
<dbReference type="PANTHER" id="PTHR43133:SF62">
    <property type="entry name" value="RNA POLYMERASE SIGMA FACTOR SIGZ"/>
    <property type="match status" value="1"/>
</dbReference>
<dbReference type="Gene3D" id="1.10.10.10">
    <property type="entry name" value="Winged helix-like DNA-binding domain superfamily/Winged helix DNA-binding domain"/>
    <property type="match status" value="1"/>
</dbReference>
<dbReference type="GO" id="GO:0016987">
    <property type="term" value="F:sigma factor activity"/>
    <property type="evidence" value="ECO:0007669"/>
    <property type="project" value="UniProtKB-KW"/>
</dbReference>
<dbReference type="InterPro" id="IPR036388">
    <property type="entry name" value="WH-like_DNA-bd_sf"/>
</dbReference>
<dbReference type="CDD" id="cd06171">
    <property type="entry name" value="Sigma70_r4"/>
    <property type="match status" value="1"/>
</dbReference>
<dbReference type="NCBIfam" id="TIGR02937">
    <property type="entry name" value="sigma70-ECF"/>
    <property type="match status" value="1"/>
</dbReference>
<dbReference type="GO" id="GO:0003677">
    <property type="term" value="F:DNA binding"/>
    <property type="evidence" value="ECO:0007669"/>
    <property type="project" value="UniProtKB-KW"/>
</dbReference>
<evidence type="ECO:0000256" key="4">
    <source>
        <dbReference type="ARBA" id="ARBA00023125"/>
    </source>
</evidence>
<reference evidence="9 10" key="1">
    <citation type="journal article" date="2008" name="Appl. Environ. Microbiol.">
        <title>Genomic insights into Mn(II) oxidation by the marine alphaproteobacterium Aurantimonas sp. strain SI85-9A1.</title>
        <authorList>
            <person name="Dick G.J."/>
            <person name="Podell S."/>
            <person name="Johnson H.A."/>
            <person name="Rivera-Espinoza Y."/>
            <person name="Bernier-Latmani R."/>
            <person name="McCarthy J.K."/>
            <person name="Torpey J.W."/>
            <person name="Clement B.G."/>
            <person name="Gaasterland T."/>
            <person name="Tebo B.M."/>
        </authorList>
    </citation>
    <scope>NUCLEOTIDE SEQUENCE [LARGE SCALE GENOMIC DNA]</scope>
    <source>
        <strain evidence="9 10">SI85-9A1</strain>
    </source>
</reference>
<dbReference type="Gene3D" id="1.10.1740.10">
    <property type="match status" value="1"/>
</dbReference>
<feature type="domain" description="RNA polymerase sigma-70 region 2" evidence="7">
    <location>
        <begin position="52"/>
        <end position="111"/>
    </location>
</feature>
<dbReference type="InterPro" id="IPR007627">
    <property type="entry name" value="RNA_pol_sigma70_r2"/>
</dbReference>
<dbReference type="InterPro" id="IPR014284">
    <property type="entry name" value="RNA_pol_sigma-70_dom"/>
</dbReference>
<dbReference type="InterPro" id="IPR013324">
    <property type="entry name" value="RNA_pol_sigma_r3/r4-like"/>
</dbReference>
<dbReference type="PROSITE" id="PS01063">
    <property type="entry name" value="SIGMA70_ECF"/>
    <property type="match status" value="1"/>
</dbReference>
<comment type="caution">
    <text evidence="9">The sequence shown here is derived from an EMBL/GenBank/DDBJ whole genome shotgun (WGS) entry which is preliminary data.</text>
</comment>
<accession>Q1YFL9</accession>
<evidence type="ECO:0000256" key="2">
    <source>
        <dbReference type="ARBA" id="ARBA00023015"/>
    </source>
</evidence>
<dbReference type="SUPFAM" id="SSF88659">
    <property type="entry name" value="Sigma3 and sigma4 domains of RNA polymerase sigma factors"/>
    <property type="match status" value="1"/>
</dbReference>
<keyword evidence="2 6" id="KW-0805">Transcription regulation</keyword>
<dbReference type="InterPro" id="IPR007630">
    <property type="entry name" value="RNA_pol_sigma70_r4"/>
</dbReference>
<dbReference type="HOGENOM" id="CLU_047691_9_3_5"/>
<name>Q1YFL9_AURMS</name>
<dbReference type="Pfam" id="PF04545">
    <property type="entry name" value="Sigma70_r4"/>
    <property type="match status" value="1"/>
</dbReference>
<evidence type="ECO:0000256" key="5">
    <source>
        <dbReference type="ARBA" id="ARBA00023163"/>
    </source>
</evidence>
<dbReference type="PANTHER" id="PTHR43133">
    <property type="entry name" value="RNA POLYMERASE ECF-TYPE SIGMA FACTO"/>
    <property type="match status" value="1"/>
</dbReference>
<keyword evidence="4 6" id="KW-0238">DNA-binding</keyword>
<sequence length="203" mass="22135">MFGCLHVRRSSENPALMSTSAEEGRAVLVERLRAVATGDRAALQAVYDLTSAKLFGICLRILGDREEAEDVLQDVYLIIWRKAESFDAGRASPITWLATIARNRSIDRLRQVGPRRADRPVDAALDLADGTPDAFELLHRAQEGQQLAACLDTLEERARSAITAAFFGGATYETLAGHAGVPLGTMKSLIRRGLQKLKGCLSQ</sequence>
<proteinExistence type="inferred from homology"/>
<dbReference type="InterPro" id="IPR000838">
    <property type="entry name" value="RNA_pol_sigma70_ECF_CS"/>
</dbReference>
<keyword evidence="3 6" id="KW-0731">Sigma factor</keyword>
<gene>
    <name evidence="9" type="ORF">SI859A1_03161</name>
</gene>
<dbReference type="InterPro" id="IPR013325">
    <property type="entry name" value="RNA_pol_sigma_r2"/>
</dbReference>
<dbReference type="EMBL" id="AAPJ01000006">
    <property type="protein sequence ID" value="EAS48954.1"/>
    <property type="molecule type" value="Genomic_DNA"/>
</dbReference>
<dbReference type="Proteomes" id="UP000000321">
    <property type="component" value="Unassembled WGS sequence"/>
</dbReference>
<protein>
    <recommendedName>
        <fullName evidence="6">RNA polymerase sigma factor</fullName>
    </recommendedName>
</protein>
<dbReference type="Pfam" id="PF04542">
    <property type="entry name" value="Sigma70_r2"/>
    <property type="match status" value="1"/>
</dbReference>
<evidence type="ECO:0000256" key="3">
    <source>
        <dbReference type="ARBA" id="ARBA00023082"/>
    </source>
</evidence>
<comment type="similarity">
    <text evidence="1 6">Belongs to the sigma-70 factor family. ECF subfamily.</text>
</comment>
<dbReference type="SUPFAM" id="SSF88946">
    <property type="entry name" value="Sigma2 domain of RNA polymerase sigma factors"/>
    <property type="match status" value="1"/>
</dbReference>
<evidence type="ECO:0000259" key="7">
    <source>
        <dbReference type="Pfam" id="PF04542"/>
    </source>
</evidence>
<dbReference type="GO" id="GO:0006352">
    <property type="term" value="P:DNA-templated transcription initiation"/>
    <property type="evidence" value="ECO:0007669"/>
    <property type="project" value="InterPro"/>
</dbReference>
<evidence type="ECO:0000256" key="1">
    <source>
        <dbReference type="ARBA" id="ARBA00010641"/>
    </source>
</evidence>
<keyword evidence="5 6" id="KW-0804">Transcription</keyword>
<evidence type="ECO:0000259" key="8">
    <source>
        <dbReference type="Pfam" id="PF04545"/>
    </source>
</evidence>
<keyword evidence="10" id="KW-1185">Reference proteome</keyword>
<evidence type="ECO:0000313" key="9">
    <source>
        <dbReference type="EMBL" id="EAS48954.1"/>
    </source>
</evidence>
<feature type="domain" description="RNA polymerase sigma-70 region 4" evidence="8">
    <location>
        <begin position="150"/>
        <end position="198"/>
    </location>
</feature>
<dbReference type="InterPro" id="IPR039425">
    <property type="entry name" value="RNA_pol_sigma-70-like"/>
</dbReference>
<dbReference type="BioCyc" id="AURANTIMONAS:SI859A1_03161-MONOMER"/>